<name>A0A2S9XX33_9BACT</name>
<reference evidence="2 3" key="1">
    <citation type="submission" date="2018-03" db="EMBL/GenBank/DDBJ databases">
        <title>Draft Genome Sequences of the Obligatory Marine Myxobacteria Enhygromyxa salina SWB005.</title>
        <authorList>
            <person name="Poehlein A."/>
            <person name="Moghaddam J.A."/>
            <person name="Harms H."/>
            <person name="Alanjari M."/>
            <person name="Koenig G.M."/>
            <person name="Daniel R."/>
            <person name="Schaeberle T.F."/>
        </authorList>
    </citation>
    <scope>NUCLEOTIDE SEQUENCE [LARGE SCALE GENOMIC DNA]</scope>
    <source>
        <strain evidence="2 3">SWB005</strain>
    </source>
</reference>
<evidence type="ECO:0000313" key="3">
    <source>
        <dbReference type="Proteomes" id="UP000237968"/>
    </source>
</evidence>
<dbReference type="AlphaFoldDB" id="A0A2S9XX33"/>
<keyword evidence="3" id="KW-1185">Reference proteome</keyword>
<comment type="caution">
    <text evidence="2">The sequence shown here is derived from an EMBL/GenBank/DDBJ whole genome shotgun (WGS) entry which is preliminary data.</text>
</comment>
<accession>A0A2S9XX33</accession>
<evidence type="ECO:0000313" key="2">
    <source>
        <dbReference type="EMBL" id="PRP97290.1"/>
    </source>
</evidence>
<protein>
    <submittedName>
        <fullName evidence="2">PD-(D/E)XK nuclease superfamily protein</fullName>
    </submittedName>
</protein>
<dbReference type="InterPro" id="IPR011604">
    <property type="entry name" value="PDDEXK-like_dom_sf"/>
</dbReference>
<dbReference type="Gene3D" id="3.90.320.10">
    <property type="match status" value="1"/>
</dbReference>
<dbReference type="SUPFAM" id="SSF52980">
    <property type="entry name" value="Restriction endonuclease-like"/>
    <property type="match status" value="1"/>
</dbReference>
<gene>
    <name evidence="2" type="ORF">ENSA5_34730</name>
</gene>
<proteinExistence type="predicted"/>
<feature type="domain" description="PD-(D/E)XK endonuclease-like" evidence="1">
    <location>
        <begin position="33"/>
        <end position="188"/>
    </location>
</feature>
<sequence>MQLWNPSAARSPWPVSELEWDMPLPARRPALLEDEQPRVLGELFHAAMERWDFEGDPPLSRELEPLVAITYPERPGVDRRRISSWLVRCVELFGDDHALLAELRAARARGELFHEVDVDALVPDDARDHWISGRMDLLWRDADERWNVLDYKVTAKVRSRAQMQELQWEYGPQLLLYREALKRWRPRGELQRLGRFGLWLAPAGKAMWML</sequence>
<dbReference type="Pfam" id="PF12705">
    <property type="entry name" value="PDDEXK_1"/>
    <property type="match status" value="1"/>
</dbReference>
<evidence type="ECO:0000259" key="1">
    <source>
        <dbReference type="Pfam" id="PF12705"/>
    </source>
</evidence>
<dbReference type="InterPro" id="IPR038726">
    <property type="entry name" value="PDDEXK_AddAB-type"/>
</dbReference>
<dbReference type="EMBL" id="PVNK01000161">
    <property type="protein sequence ID" value="PRP97290.1"/>
    <property type="molecule type" value="Genomic_DNA"/>
</dbReference>
<dbReference type="InterPro" id="IPR011335">
    <property type="entry name" value="Restrct_endonuc-II-like"/>
</dbReference>
<dbReference type="Proteomes" id="UP000237968">
    <property type="component" value="Unassembled WGS sequence"/>
</dbReference>
<organism evidence="2 3">
    <name type="scientific">Enhygromyxa salina</name>
    <dbReference type="NCBI Taxonomy" id="215803"/>
    <lineage>
        <taxon>Bacteria</taxon>
        <taxon>Pseudomonadati</taxon>
        <taxon>Myxococcota</taxon>
        <taxon>Polyangia</taxon>
        <taxon>Nannocystales</taxon>
        <taxon>Nannocystaceae</taxon>
        <taxon>Enhygromyxa</taxon>
    </lineage>
</organism>